<name>A0ACB9PWA7_BAUVA</name>
<keyword evidence="2" id="KW-1185">Reference proteome</keyword>
<protein>
    <submittedName>
        <fullName evidence="1">Uncharacterized protein</fullName>
    </submittedName>
</protein>
<sequence length="2308" mass="262522">MEIVSKIVEKLLDCTLTPVERQVGYVISYKDNVNKLKEQAKRLLDERKALQHRVDAARRNVEEIEGPVEEWLSKVKEYASKAKILLDHYDKRRKRDAEEIEGEDLKWPDDIASKAKELLDKDDKRSKIAWCSSKSFSSMCWRHQISRKAKKLAEEIANIEGEKEFPQVSHPGELNITETLASSAKNDEAFESRVAALNQIMEALADPNLRLIGVHGLGGVGKTTLVRDVAIRVKEKSPDTNIVFVDVKQNPKIEKVQQDIADMLRLDLKEQNLLTRANLLCRRLQNDKEKNILVILDDLWEKLDMNKIGITFEKENKNYKILMTSRKKDVLSKMDTQKNFWLKELTEEESWELFKVKVALNESSKSKKFLTIAREVVQKCGGLPIAILAIAKGKEEMAEWRDVLQQLQNHNYDEINGSIVVSYENLKDDRIKSIFVLAGLINSSATIDLFKYCCGLDLLCSMDNFNARIRELKDSCLLQDNDSSMSHFSMHDVVRDTAISIASKDEQFFVKKIEKADEDEWITDDKLKSCRKMLLDFTDIGELPEGLQCSNLTFFYLRINDSSLKLPHNFFEGMPKLKVIVLINMTFEFLPSSISLLRNLHTLCLDECVLENIEGIGKLKGLKILSLSGSEFTNLPQEIGKLTKLHMLDLRRCIQLESIPPGVLLNLQKLEVLLMGSSFSKWAVGDQQSTASLAEIKDLRKLNTLAIDVPDQNMLPKEQLLESLHLERYEVCIGDSWFGESKTSRLLKVDIHTGIVDTKHYFKSLLEHVEDLHVRRLAGLKNIFPVMNEGLIELKHLAVDGNFELEFIADLVEHKDMIFPELELLDARNSKLVKLCNSSITEKTFSKLKVVNVSSCHKMKSLFSLSLQTCLPHLNEIKVDFCEVLEGIVSDAGQVVGPLQFLELRTLTLCYLPSLIGFYSEDETSSNVQRKKTQVGVLFSHKVFIPNLETLNIRSIGKLNKLWDQHFDGLSFRNLKILNITSCDGISKLLLFNVLENLEELEVSYCRSLEVIFDLEGTRKEETHEVVKSSHLRKLTLASLPKLKHVWNKDPKNILGFQFLSTIEAWGCDSLNYFFPASVAKALAKLHFLSITRCCELESIVGREEGADVPINFLFARVTELHLQRLPKLMSFYPGTYSTEWPLLQNLYCKFVGRSWNIFGSGLLGFEEFHCQNGSEVSTQLSHAIQKSIPMLKELKLDYNKNMMAWIQRYSPDICWNEIKILKLQFFHDVSLWTFIQSMYALETLHVKYGSLEEIFPPEREVIDITQRGRGIHIKTLTIDGLSKLKHICREGNEQNPMLERLEELYISECSGLSNLVPSSIKFNHLASIVFGCNGILHIISSFTAKSLSRLTTMEIKECKMMKEIVAGKVTDDEIMFSELKTLTLENLPQLESYCSLNCVFSFPALENVVIAECPKLKLFSKQAPNTTKLRSVKESDRSGANSYWEDDLNSTIQKLYTDKVCRNSTSLELQFPADHLNSLEVFGLQFLNDVNTGFSYSVLQKMSNLKTLIVKDGLSEEIFPFKKQVVKENYSGVVQLKGLWVENLQKLRHICEEEYELDPSLKKLKGLYIEECSRLLNLGPSSLTFNFLKILGIKKCEQLSNLMTPSTAKSLGKLEYLKIEDCSMIKEIILGKVVDAQNEITFSRLEVLMLKNLPCLESFCSMKYVFNFPCLEDLVIWQCPNLKKFFNGVSSTPNLERIVGERGSDWLEFDLNSTGRKMYKYEVHNNSISLEFLDYVTSEVDLPNVDDLWDVDSESDDEHLNELDQFEVEEEDKVEEHKEREKEKAENINSCITEQNTISYPESRDIDLQASANEDITLITPLLAISQEYQTSGKGGSQKKKEDMNVIEQSTTSYSENMEAHTKQKQGFEISIRNFDSEKRLQEQHIHFRESMGETTNIDDDQALPLEILTEATSSLDSIIEEPMSELVLMDRQEGLEQNQVTIEFLGRTDVIPEAVHNAIELINRSVSTVSTSKELQGLGRCSPISQPFSSIANVAGSLEVKPIEVVQSTQDCQESDSNGSKSNSFLQIQTMTRHGGELQSKEVHQEPKKPHISPTNLGEEIPKKEPNSELILTDQQLTLEGNKASRELQPLATNSLLSPISGYPPSTSYQSLDSVAKSSGFLTLSSINDTTAISGPPLTSNATIPSPLEDLLSRLHLFSSYEEMSYLRDGFSRYPWALHLLESWSDERWKWSYFTIFARVLCILQTTRAADLSETLNAELTSSLNTLESVGFNANWIAAIRGRIRYCQDGLTNVNEAKALRASKDVIASRLTEFELAMRTELARIDALLAKYAQREELVRNVIGLP</sequence>
<dbReference type="Proteomes" id="UP000828941">
    <property type="component" value="Chromosome 2"/>
</dbReference>
<proteinExistence type="predicted"/>
<dbReference type="EMBL" id="CM039427">
    <property type="protein sequence ID" value="KAI4353007.1"/>
    <property type="molecule type" value="Genomic_DNA"/>
</dbReference>
<gene>
    <name evidence="1" type="ORF">L6164_001986</name>
</gene>
<accession>A0ACB9PWA7</accession>
<organism evidence="1 2">
    <name type="scientific">Bauhinia variegata</name>
    <name type="common">Purple orchid tree</name>
    <name type="synonym">Phanera variegata</name>
    <dbReference type="NCBI Taxonomy" id="167791"/>
    <lineage>
        <taxon>Eukaryota</taxon>
        <taxon>Viridiplantae</taxon>
        <taxon>Streptophyta</taxon>
        <taxon>Embryophyta</taxon>
        <taxon>Tracheophyta</taxon>
        <taxon>Spermatophyta</taxon>
        <taxon>Magnoliopsida</taxon>
        <taxon>eudicotyledons</taxon>
        <taxon>Gunneridae</taxon>
        <taxon>Pentapetalae</taxon>
        <taxon>rosids</taxon>
        <taxon>fabids</taxon>
        <taxon>Fabales</taxon>
        <taxon>Fabaceae</taxon>
        <taxon>Cercidoideae</taxon>
        <taxon>Cercideae</taxon>
        <taxon>Bauhiniinae</taxon>
        <taxon>Bauhinia</taxon>
    </lineage>
</organism>
<evidence type="ECO:0000313" key="1">
    <source>
        <dbReference type="EMBL" id="KAI4353007.1"/>
    </source>
</evidence>
<comment type="caution">
    <text evidence="1">The sequence shown here is derived from an EMBL/GenBank/DDBJ whole genome shotgun (WGS) entry which is preliminary data.</text>
</comment>
<evidence type="ECO:0000313" key="2">
    <source>
        <dbReference type="Proteomes" id="UP000828941"/>
    </source>
</evidence>
<reference evidence="1 2" key="1">
    <citation type="journal article" date="2022" name="DNA Res.">
        <title>Chromosomal-level genome assembly of the orchid tree Bauhinia variegata (Leguminosae; Cercidoideae) supports the allotetraploid origin hypothesis of Bauhinia.</title>
        <authorList>
            <person name="Zhong Y."/>
            <person name="Chen Y."/>
            <person name="Zheng D."/>
            <person name="Pang J."/>
            <person name="Liu Y."/>
            <person name="Luo S."/>
            <person name="Meng S."/>
            <person name="Qian L."/>
            <person name="Wei D."/>
            <person name="Dai S."/>
            <person name="Zhou R."/>
        </authorList>
    </citation>
    <scope>NUCLEOTIDE SEQUENCE [LARGE SCALE GENOMIC DNA]</scope>
    <source>
        <strain evidence="1">BV-YZ2020</strain>
    </source>
</reference>